<dbReference type="PANTHER" id="PTHR46589">
    <property type="entry name" value="APOPTOTIC CHROMATIN CONDENSATION INDUCER IN THE NUCLEUS"/>
    <property type="match status" value="1"/>
</dbReference>
<feature type="compositionally biased region" description="Basic and acidic residues" evidence="3">
    <location>
        <begin position="79"/>
        <end position="90"/>
    </location>
</feature>
<dbReference type="GO" id="GO:0071011">
    <property type="term" value="C:precatalytic spliceosome"/>
    <property type="evidence" value="ECO:0007669"/>
    <property type="project" value="TreeGrafter"/>
</dbReference>
<feature type="compositionally biased region" description="Low complexity" evidence="3">
    <location>
        <begin position="726"/>
        <end position="737"/>
    </location>
</feature>
<feature type="compositionally biased region" description="Basic and acidic residues" evidence="3">
    <location>
        <begin position="266"/>
        <end position="276"/>
    </location>
</feature>
<feature type="region of interest" description="Disordered" evidence="3">
    <location>
        <begin position="606"/>
        <end position="878"/>
    </location>
</feature>
<evidence type="ECO:0000259" key="4">
    <source>
        <dbReference type="PROSITE" id="PS50102"/>
    </source>
</evidence>
<dbReference type="InterPro" id="IPR000504">
    <property type="entry name" value="RRM_dom"/>
</dbReference>
<accession>A0A9C6WPJ3</accession>
<dbReference type="RefSeq" id="XP_052123617.1">
    <property type="nucleotide sequence ID" value="XM_052267657.1"/>
</dbReference>
<feature type="compositionally biased region" description="Basic and acidic residues" evidence="3">
    <location>
        <begin position="1094"/>
        <end position="1108"/>
    </location>
</feature>
<evidence type="ECO:0000313" key="5">
    <source>
        <dbReference type="Proteomes" id="UP000504606"/>
    </source>
</evidence>
<organism evidence="5 6">
    <name type="scientific">Frankliniella occidentalis</name>
    <name type="common">Western flower thrips</name>
    <name type="synonym">Euthrips occidentalis</name>
    <dbReference type="NCBI Taxonomy" id="133901"/>
    <lineage>
        <taxon>Eukaryota</taxon>
        <taxon>Metazoa</taxon>
        <taxon>Ecdysozoa</taxon>
        <taxon>Arthropoda</taxon>
        <taxon>Hexapoda</taxon>
        <taxon>Insecta</taxon>
        <taxon>Pterygota</taxon>
        <taxon>Neoptera</taxon>
        <taxon>Paraneoptera</taxon>
        <taxon>Thysanoptera</taxon>
        <taxon>Terebrantia</taxon>
        <taxon>Thripoidea</taxon>
        <taxon>Thripidae</taxon>
        <taxon>Frankliniella</taxon>
    </lineage>
</organism>
<name>A0A9C6WPJ3_FRAOC</name>
<feature type="domain" description="RRM" evidence="4">
    <location>
        <begin position="995"/>
        <end position="1072"/>
    </location>
</feature>
<evidence type="ECO:0000256" key="2">
    <source>
        <dbReference type="PROSITE-ProRule" id="PRU00176"/>
    </source>
</evidence>
<dbReference type="Gene3D" id="3.30.70.330">
    <property type="match status" value="1"/>
</dbReference>
<proteinExistence type="predicted"/>
<gene>
    <name evidence="6" type="primary">LOC113205466</name>
</gene>
<feature type="compositionally biased region" description="Basic and acidic residues" evidence="3">
    <location>
        <begin position="222"/>
        <end position="234"/>
    </location>
</feature>
<feature type="compositionally biased region" description="Basic residues" evidence="3">
    <location>
        <begin position="1279"/>
        <end position="1288"/>
    </location>
</feature>
<feature type="compositionally biased region" description="Basic and acidic residues" evidence="3">
    <location>
        <begin position="408"/>
        <end position="506"/>
    </location>
</feature>
<keyword evidence="5" id="KW-1185">Reference proteome</keyword>
<dbReference type="PANTHER" id="PTHR46589:SF1">
    <property type="entry name" value="APOPTOTIC CHROMATIN CONDENSATION INDUCER IN THE NUCLEUS"/>
    <property type="match status" value="1"/>
</dbReference>
<reference evidence="6" key="1">
    <citation type="submission" date="2025-08" db="UniProtKB">
        <authorList>
            <consortium name="RefSeq"/>
        </authorList>
    </citation>
    <scope>IDENTIFICATION</scope>
    <source>
        <tissue evidence="6">Whole organism</tissue>
    </source>
</reference>
<feature type="compositionally biased region" description="Low complexity" evidence="3">
    <location>
        <begin position="389"/>
        <end position="407"/>
    </location>
</feature>
<dbReference type="InterPro" id="IPR032552">
    <property type="entry name" value="RSB_motif"/>
</dbReference>
<evidence type="ECO:0000256" key="3">
    <source>
        <dbReference type="SAM" id="MobiDB-lite"/>
    </source>
</evidence>
<evidence type="ECO:0000256" key="1">
    <source>
        <dbReference type="ARBA" id="ARBA00022884"/>
    </source>
</evidence>
<feature type="compositionally biased region" description="Low complexity" evidence="3">
    <location>
        <begin position="204"/>
        <end position="221"/>
    </location>
</feature>
<feature type="compositionally biased region" description="Basic residues" evidence="3">
    <location>
        <begin position="1"/>
        <end position="10"/>
    </location>
</feature>
<dbReference type="KEGG" id="foc:113205466"/>
<protein>
    <submittedName>
        <fullName evidence="6">Apoptotic chromatin condensation inducer in the nucleus isoform X1</fullName>
    </submittedName>
</protein>
<feature type="compositionally biased region" description="Basic and acidic residues" evidence="3">
    <location>
        <begin position="543"/>
        <end position="557"/>
    </location>
</feature>
<keyword evidence="1 2" id="KW-0694">RNA-binding</keyword>
<dbReference type="CDD" id="cd12432">
    <property type="entry name" value="RRM_ACINU"/>
    <property type="match status" value="1"/>
</dbReference>
<feature type="compositionally biased region" description="Basic and acidic residues" evidence="3">
    <location>
        <begin position="771"/>
        <end position="793"/>
    </location>
</feature>
<dbReference type="InterPro" id="IPR035979">
    <property type="entry name" value="RBD_domain_sf"/>
</dbReference>
<feature type="compositionally biased region" description="Basic and acidic residues" evidence="3">
    <location>
        <begin position="752"/>
        <end position="761"/>
    </location>
</feature>
<dbReference type="Pfam" id="PF16294">
    <property type="entry name" value="RSB_motif"/>
    <property type="match status" value="1"/>
</dbReference>
<dbReference type="InterPro" id="IPR052793">
    <property type="entry name" value="EJC-associated_protein"/>
</dbReference>
<feature type="region of interest" description="Disordered" evidence="3">
    <location>
        <begin position="1126"/>
        <end position="1177"/>
    </location>
</feature>
<feature type="compositionally biased region" description="Gly residues" evidence="3">
    <location>
        <begin position="1232"/>
        <end position="1246"/>
    </location>
</feature>
<dbReference type="GO" id="GO:0008380">
    <property type="term" value="P:RNA splicing"/>
    <property type="evidence" value="ECO:0007669"/>
    <property type="project" value="TreeGrafter"/>
</dbReference>
<feature type="compositionally biased region" description="Basic residues" evidence="3">
    <location>
        <begin position="716"/>
        <end position="725"/>
    </location>
</feature>
<feature type="compositionally biased region" description="Basic and acidic residues" evidence="3">
    <location>
        <begin position="640"/>
        <end position="664"/>
    </location>
</feature>
<feature type="compositionally biased region" description="Basic and acidic residues" evidence="3">
    <location>
        <begin position="617"/>
        <end position="629"/>
    </location>
</feature>
<feature type="compositionally biased region" description="Polar residues" evidence="3">
    <location>
        <begin position="116"/>
        <end position="128"/>
    </location>
</feature>
<dbReference type="OrthoDB" id="5348404at2759"/>
<feature type="compositionally biased region" description="Acidic residues" evidence="3">
    <location>
        <begin position="914"/>
        <end position="923"/>
    </location>
</feature>
<feature type="region of interest" description="Disordered" evidence="3">
    <location>
        <begin position="1223"/>
        <end position="1288"/>
    </location>
</feature>
<dbReference type="GO" id="GO:0003723">
    <property type="term" value="F:RNA binding"/>
    <property type="evidence" value="ECO:0007669"/>
    <property type="project" value="UniProtKB-UniRule"/>
</dbReference>
<feature type="compositionally biased region" description="Acidic residues" evidence="3">
    <location>
        <begin position="698"/>
        <end position="707"/>
    </location>
</feature>
<feature type="compositionally biased region" description="Basic and acidic residues" evidence="3">
    <location>
        <begin position="1167"/>
        <end position="1177"/>
    </location>
</feature>
<feature type="compositionally biased region" description="Basic and acidic residues" evidence="3">
    <location>
        <begin position="924"/>
        <end position="937"/>
    </location>
</feature>
<sequence>MRRVSTRTRAKKADSDDAPPAPRPTRTRRRKKSESSSEQDSESEEEVMPTPKSRRAAPPPEERPVPSTPGGSRTRRSSRRLEPAVEEVKPVEVNVDTDADNNADRDSNGSNETEADSSTVWKVQNSNGSGTGIAKLKLCRSGPIDQVEAPSPRKRRGARDSVMSTVVEEAVAQPSPTPEPDSSGLTGKARAARRVEVESKGTETSSSSSSSSSSTTSSSSSEKSRASTPDKAETEPVEENEDEDSKDAEEKDEEEEEEDDDDDDVQIIRDDNKEDSAAASEISEEGNSVDLPSEMADDAGPVSVPSKSSEEPDEEASSPEVDKSDADSNEPHTLVDDTSSKAASYKVEVLSVRPLDKHKDGGSGAKPGASKDETEKAVLSTVDEKTLSAPVRKPAPAVAEKPAAAVAEKPEPVVEKKPEPVVEKKPEPVVEKKPEPVVEKKPEPVVEKKPEPVVEKKHEPVVEKKPEPVVEKKPDPVVEKKPEPVVEKKPEPVVEKKPEPVVEKKPQPVVVEEPKPVVVVKLAPVTVEKHALPVEEKLTPALKEKPVPEEALPKDTVKQQSVLKTDDADKATAQTRSIAVAKDDSLPVKAVKETIVTDKVVLKEPLKVASATLTKGSETDARKSSEENKSSSSQIAVSKIGEKSSSKSDQKVEPEKPKLEEKTASSKVPAPTAQIPVEDDQSDDEPVMDLAPGSPVEPDPEMAEDEAVEAKPVEKPHKRRSRRRSSSASSSQSSSSDSDSERPVIRQKKRSLSKDSDDQSSKKIQVKRRSTGKEEDKKVHKDTVKPEPVKEEAPAPPTRLRRKPLPSVEQKGKVSLKRNVSISEEKEDKDSSPTSEAEAPPGEILVGENKENSSSTPTPEPETKPVEQPVARKRRWGSCKSIKKSVLCISSDPLKNLIPDAKPVAESEVHLAFEEGEVNDEDERPSKRDRSKDKLLVDRPLPPPSVPLPENTRIVVHTSMEVEERKIERKISVASEGSMATRTKSPTLSKHRTSTVLYITNLVRPFTIGQLRELLSRTGKIVEGGFWINGIKSQCYVEYEDEDQAVETRHALHEVHWPISNRKALHVEFAKKEDMLRAQAETVGEPVISRKSQHVSDTHRERKDSEERVKIVQSVREWDLGKVADQSSELRESVQEDRKKKDDDRRVRREKRSVSPSHEGPARKAKRNEEPAPAKLLDDLFRKTKTTPCIYWLPLTPQQISEKEEMRRKHMAEHERLRAEMRRAHERNMQRGPGGPGGLGGPGGPGGRDRDRDRERERDRDRERERDRDRDRERERDRKDRRRGSKDK</sequence>
<evidence type="ECO:0000313" key="6">
    <source>
        <dbReference type="RefSeq" id="XP_052123617.1"/>
    </source>
</evidence>
<feature type="region of interest" description="Disordered" evidence="3">
    <location>
        <begin position="1"/>
        <end position="507"/>
    </location>
</feature>
<dbReference type="InterPro" id="IPR034257">
    <property type="entry name" value="Acinus_RRM"/>
</dbReference>
<dbReference type="InterPro" id="IPR012677">
    <property type="entry name" value="Nucleotide-bd_a/b_plait_sf"/>
</dbReference>
<feature type="region of interest" description="Disordered" evidence="3">
    <location>
        <begin position="1081"/>
        <end position="1108"/>
    </location>
</feature>
<dbReference type="PROSITE" id="PS50102">
    <property type="entry name" value="RRM"/>
    <property type="match status" value="1"/>
</dbReference>
<feature type="compositionally biased region" description="Acidic residues" evidence="3">
    <location>
        <begin position="37"/>
        <end position="47"/>
    </location>
</feature>
<feature type="compositionally biased region" description="Basic and acidic residues" evidence="3">
    <location>
        <begin position="1247"/>
        <end position="1278"/>
    </location>
</feature>
<dbReference type="Proteomes" id="UP000504606">
    <property type="component" value="Unplaced"/>
</dbReference>
<dbReference type="GeneID" id="113205466"/>
<dbReference type="SUPFAM" id="SSF54928">
    <property type="entry name" value="RNA-binding domain, RBD"/>
    <property type="match status" value="1"/>
</dbReference>
<feature type="compositionally biased region" description="Basic and acidic residues" evidence="3">
    <location>
        <begin position="320"/>
        <end position="339"/>
    </location>
</feature>
<feature type="compositionally biased region" description="Basic and acidic residues" evidence="3">
    <location>
        <begin position="369"/>
        <end position="386"/>
    </location>
</feature>
<feature type="region of interest" description="Disordered" evidence="3">
    <location>
        <begin position="543"/>
        <end position="580"/>
    </location>
</feature>
<feature type="region of interest" description="Disordered" evidence="3">
    <location>
        <begin position="913"/>
        <end position="950"/>
    </location>
</feature>
<feature type="compositionally biased region" description="Basic and acidic residues" evidence="3">
    <location>
        <begin position="1126"/>
        <end position="1147"/>
    </location>
</feature>
<feature type="compositionally biased region" description="Acidic residues" evidence="3">
    <location>
        <begin position="235"/>
        <end position="265"/>
    </location>
</feature>
<feature type="compositionally biased region" description="Acidic residues" evidence="3">
    <location>
        <begin position="677"/>
        <end position="687"/>
    </location>
</feature>
<dbReference type="GO" id="GO:0061574">
    <property type="term" value="C:ASAP complex"/>
    <property type="evidence" value="ECO:0007669"/>
    <property type="project" value="TreeGrafter"/>
</dbReference>